<dbReference type="STRING" id="1873524.HSR6_1674"/>
<accession>A0A1D8S5Z9</accession>
<dbReference type="PATRIC" id="fig|1855411.3.peg.1611"/>
<dbReference type="EMBL" id="CP016070">
    <property type="protein sequence ID" value="AOW80778.1"/>
    <property type="molecule type" value="Genomic_DNA"/>
</dbReference>
<organism evidence="2 4">
    <name type="scientific">Halodesulfurarchaeum formicicum</name>
    <dbReference type="NCBI Taxonomy" id="1873524"/>
    <lineage>
        <taxon>Archaea</taxon>
        <taxon>Methanobacteriati</taxon>
        <taxon>Methanobacteriota</taxon>
        <taxon>Stenosarchaea group</taxon>
        <taxon>Halobacteria</taxon>
        <taxon>Halobacteriales</taxon>
        <taxon>Halobacteriaceae</taxon>
        <taxon>Halodesulfurarchaeum</taxon>
    </lineage>
</organism>
<accession>A0A1J1AEU8</accession>
<dbReference type="InterPro" id="IPR043941">
    <property type="entry name" value="EMC6-arch"/>
</dbReference>
<evidence type="ECO:0000313" key="5">
    <source>
        <dbReference type="Proteomes" id="UP000186165"/>
    </source>
</evidence>
<keyword evidence="1" id="KW-1133">Transmembrane helix</keyword>
<proteinExistence type="predicted"/>
<dbReference type="AlphaFoldDB" id="A0A1D8S5Z9"/>
<sequence length="116" mass="12192">MESGNERLLGRHTEYTDMSTENAGMTGHLRSVVITTETALGGVLAGVASAALATSATDQLGLAIMVGALIANIGVLRLLGIDVSEFGAKDHLFNAFMTFSLWFVTWGVFLTTGVTL</sequence>
<reference evidence="5" key="2">
    <citation type="submission" date="2016-08" db="EMBL/GenBank/DDBJ databases">
        <title>Discovery of first anaerobic lithoheterotrophic haloarchae widely represented in hypersaline habitats.</title>
        <authorList>
            <person name="Sorokin D.Y."/>
            <person name="Kublanov I.V."/>
            <person name="Roman P."/>
            <person name="Sinninghe Damste J.S."/>
            <person name="Golyshin P.N."/>
            <person name="Rojo D."/>
            <person name="Ciordia S."/>
            <person name="Mena Md.C."/>
            <person name="Ferrer M."/>
            <person name="Smedile F."/>
            <person name="Messina E."/>
            <person name="La Cono V."/>
            <person name="Yakimov M.M."/>
        </authorList>
    </citation>
    <scope>NUCLEOTIDE SEQUENCE [LARGE SCALE GENOMIC DNA]</scope>
    <source>
        <strain evidence="5">HSR6</strain>
    </source>
</reference>
<keyword evidence="1" id="KW-0472">Membrane</keyword>
<feature type="transmembrane region" description="Helical" evidence="1">
    <location>
        <begin position="60"/>
        <end position="80"/>
    </location>
</feature>
<evidence type="ECO:0000313" key="3">
    <source>
        <dbReference type="EMBL" id="APE96113.1"/>
    </source>
</evidence>
<name>A0A1D8S5Z9_9EURY</name>
<keyword evidence="5" id="KW-1185">Reference proteome</keyword>
<gene>
    <name evidence="3" type="ORF">HSR6_1674</name>
    <name evidence="2" type="ORF">HTSR_1606</name>
</gene>
<feature type="transmembrane region" description="Helical" evidence="1">
    <location>
        <begin position="92"/>
        <end position="114"/>
    </location>
</feature>
<dbReference type="EMBL" id="CP016804">
    <property type="protein sequence ID" value="APE96113.1"/>
    <property type="molecule type" value="Genomic_DNA"/>
</dbReference>
<keyword evidence="1" id="KW-0812">Transmembrane</keyword>
<reference evidence="2 4" key="1">
    <citation type="submission" date="2016-06" db="EMBL/GenBank/DDBJ databases">
        <title>Discovery of anaerobic lithoheterotrophic haloarchaeon capable of sulfur respiration by hydrogen and formate.</title>
        <authorList>
            <person name="Sorokin D.Y."/>
            <person name="Kublanov I.V."/>
            <person name="Roman P."/>
            <person name="Sinninghe Damste J.S."/>
            <person name="Golyshin P.N."/>
            <person name="Rojo D."/>
            <person name="Ciordia S."/>
            <person name="Mena Md.C."/>
            <person name="Ferrer M."/>
            <person name="Smedile F."/>
            <person name="Messina E."/>
            <person name="La Cono V."/>
            <person name="Yakimov M.M."/>
        </authorList>
    </citation>
    <scope>NUCLEOTIDE SEQUENCE [LARGE SCALE GENOMIC DNA]</scope>
    <source>
        <strain evidence="2 4">HTSR1</strain>
    </source>
</reference>
<evidence type="ECO:0000313" key="4">
    <source>
        <dbReference type="Proteomes" id="UP000185608"/>
    </source>
</evidence>
<dbReference type="KEGG" id="halh:HTSR_1606"/>
<reference evidence="3" key="3">
    <citation type="journal article" date="2017" name="ISME J.">
        <title>Discovery of anaerobic lithoheterotrophic haloarchaea, ubiquitous in hypersaline habitats.</title>
        <authorList>
            <person name="Sorokin D.Y."/>
            <person name="Messina E."/>
            <person name="Smedile F."/>
            <person name="Roman P."/>
            <person name="Damste J.S.S."/>
            <person name="Ciordia S."/>
            <person name="Mena M.C."/>
            <person name="Ferrer M."/>
            <person name="Golyshin P.N."/>
            <person name="Kublanov I.V."/>
            <person name="Samarov N.I."/>
            <person name="Toshchakov S.V."/>
            <person name="La Cono V."/>
            <person name="Yakimov M.M."/>
        </authorList>
    </citation>
    <scope>NUCLEOTIDE SEQUENCE</scope>
    <source>
        <strain evidence="3">HSR6</strain>
    </source>
</reference>
<dbReference type="Proteomes" id="UP000185608">
    <property type="component" value="Chromosome"/>
</dbReference>
<dbReference type="Proteomes" id="UP000186165">
    <property type="component" value="Chromosome"/>
</dbReference>
<dbReference type="KEGG" id="hhsr:HSR6_1674"/>
<feature type="transmembrane region" description="Helical" evidence="1">
    <location>
        <begin position="32"/>
        <end position="54"/>
    </location>
</feature>
<protein>
    <submittedName>
        <fullName evidence="2">Uncharacterized protein</fullName>
    </submittedName>
</protein>
<evidence type="ECO:0000313" key="2">
    <source>
        <dbReference type="EMBL" id="AOW80778.1"/>
    </source>
</evidence>
<dbReference type="Pfam" id="PF19094">
    <property type="entry name" value="EMC6_arch"/>
    <property type="match status" value="1"/>
</dbReference>
<evidence type="ECO:0000256" key="1">
    <source>
        <dbReference type="SAM" id="Phobius"/>
    </source>
</evidence>